<keyword evidence="1" id="KW-0812">Transmembrane</keyword>
<reference evidence="2 3" key="1">
    <citation type="submission" date="2024-09" db="EMBL/GenBank/DDBJ databases">
        <authorList>
            <person name="Sun Q."/>
            <person name="Mori K."/>
        </authorList>
    </citation>
    <scope>NUCLEOTIDE SEQUENCE [LARGE SCALE GENOMIC DNA]</scope>
    <source>
        <strain evidence="2 3">CCM 4839</strain>
    </source>
</reference>
<dbReference type="Proteomes" id="UP001589818">
    <property type="component" value="Unassembled WGS sequence"/>
</dbReference>
<proteinExistence type="predicted"/>
<accession>A0ABV6JHF2</accession>
<sequence length="60" mass="6799">MMNEAAYLAVWIVGLFGIVGIVSWCTTRLVVKDSFAYDELFVWGRKLPPEAGPDSKTRRH</sequence>
<comment type="caution">
    <text evidence="2">The sequence shown here is derived from an EMBL/GenBank/DDBJ whole genome shotgun (WGS) entry which is preliminary data.</text>
</comment>
<dbReference type="EMBL" id="JBHLVF010000041">
    <property type="protein sequence ID" value="MFC0395345.1"/>
    <property type="molecule type" value="Genomic_DNA"/>
</dbReference>
<keyword evidence="1" id="KW-0472">Membrane</keyword>
<gene>
    <name evidence="2" type="ORF">ACFFJ8_28745</name>
</gene>
<name>A0ABV6JHF2_9BACL</name>
<evidence type="ECO:0000256" key="1">
    <source>
        <dbReference type="SAM" id="Phobius"/>
    </source>
</evidence>
<keyword evidence="3" id="KW-1185">Reference proteome</keyword>
<protein>
    <submittedName>
        <fullName evidence="2">Uncharacterized protein</fullName>
    </submittedName>
</protein>
<keyword evidence="1" id="KW-1133">Transmembrane helix</keyword>
<evidence type="ECO:0000313" key="3">
    <source>
        <dbReference type="Proteomes" id="UP001589818"/>
    </source>
</evidence>
<evidence type="ECO:0000313" key="2">
    <source>
        <dbReference type="EMBL" id="MFC0395345.1"/>
    </source>
</evidence>
<dbReference type="RefSeq" id="WP_204816459.1">
    <property type="nucleotide sequence ID" value="NZ_JANHOF010000001.1"/>
</dbReference>
<feature type="transmembrane region" description="Helical" evidence="1">
    <location>
        <begin position="6"/>
        <end position="25"/>
    </location>
</feature>
<organism evidence="2 3">
    <name type="scientific">Paenibacillus mendelii</name>
    <dbReference type="NCBI Taxonomy" id="206163"/>
    <lineage>
        <taxon>Bacteria</taxon>
        <taxon>Bacillati</taxon>
        <taxon>Bacillota</taxon>
        <taxon>Bacilli</taxon>
        <taxon>Bacillales</taxon>
        <taxon>Paenibacillaceae</taxon>
        <taxon>Paenibacillus</taxon>
    </lineage>
</organism>